<protein>
    <recommendedName>
        <fullName evidence="7">ATP-grasp domain-containing protein</fullName>
    </recommendedName>
</protein>
<dbReference type="AlphaFoldDB" id="A0A176YYM3"/>
<keyword evidence="9" id="KW-1185">Reference proteome</keyword>
<evidence type="ECO:0000256" key="1">
    <source>
        <dbReference type="ARBA" id="ARBA00022532"/>
    </source>
</evidence>
<gene>
    <name evidence="8" type="ORF">AYJ54_44910</name>
</gene>
<dbReference type="GO" id="GO:0042709">
    <property type="term" value="C:succinate-CoA ligase complex"/>
    <property type="evidence" value="ECO:0007669"/>
    <property type="project" value="TreeGrafter"/>
</dbReference>
<dbReference type="RefSeq" id="WP_063698406.1">
    <property type="nucleotide sequence ID" value="NZ_LUUB01000038.1"/>
</dbReference>
<dbReference type="InterPro" id="IPR013815">
    <property type="entry name" value="ATP_grasp_subdomain_1"/>
</dbReference>
<dbReference type="PANTHER" id="PTHR11815:SF10">
    <property type="entry name" value="SUCCINATE--COA LIGASE [GDP-FORMING] SUBUNIT BETA, MITOCHONDRIAL"/>
    <property type="match status" value="1"/>
</dbReference>
<dbReference type="Gene3D" id="3.30.1490.20">
    <property type="entry name" value="ATP-grasp fold, A domain"/>
    <property type="match status" value="1"/>
</dbReference>
<accession>A0A176YYM3</accession>
<keyword evidence="3" id="KW-0479">Metal-binding</keyword>
<dbReference type="EMBL" id="LUUB01000038">
    <property type="protein sequence ID" value="OAF12893.1"/>
    <property type="molecule type" value="Genomic_DNA"/>
</dbReference>
<comment type="caution">
    <text evidence="8">The sequence shown here is derived from an EMBL/GenBank/DDBJ whole genome shotgun (WGS) entry which is preliminary data.</text>
</comment>
<dbReference type="SUPFAM" id="SSF52210">
    <property type="entry name" value="Succinyl-CoA synthetase domains"/>
    <property type="match status" value="1"/>
</dbReference>
<evidence type="ECO:0000259" key="7">
    <source>
        <dbReference type="PROSITE" id="PS50975"/>
    </source>
</evidence>
<evidence type="ECO:0000256" key="5">
    <source>
        <dbReference type="ARBA" id="ARBA00022842"/>
    </source>
</evidence>
<evidence type="ECO:0000256" key="2">
    <source>
        <dbReference type="ARBA" id="ARBA00022598"/>
    </source>
</evidence>
<evidence type="ECO:0000256" key="3">
    <source>
        <dbReference type="ARBA" id="ARBA00022723"/>
    </source>
</evidence>
<evidence type="ECO:0000256" key="6">
    <source>
        <dbReference type="PROSITE-ProRule" id="PRU00409"/>
    </source>
</evidence>
<evidence type="ECO:0000313" key="8">
    <source>
        <dbReference type="EMBL" id="OAF12893.1"/>
    </source>
</evidence>
<keyword evidence="2" id="KW-0436">Ligase</keyword>
<proteinExistence type="predicted"/>
<dbReference type="SUPFAM" id="SSF56059">
    <property type="entry name" value="Glutathione synthetase ATP-binding domain-like"/>
    <property type="match status" value="1"/>
</dbReference>
<feature type="domain" description="ATP-grasp" evidence="7">
    <location>
        <begin position="12"/>
        <end position="236"/>
    </location>
</feature>
<dbReference type="Gene3D" id="3.30.470.20">
    <property type="entry name" value="ATP-grasp fold, B domain"/>
    <property type="match status" value="1"/>
</dbReference>
<dbReference type="GO" id="GO:0004775">
    <property type="term" value="F:succinate-CoA ligase (ADP-forming) activity"/>
    <property type="evidence" value="ECO:0007669"/>
    <property type="project" value="TreeGrafter"/>
</dbReference>
<dbReference type="InterPro" id="IPR011761">
    <property type="entry name" value="ATP-grasp"/>
</dbReference>
<sequence>MHFMLITEAQGKALLRAAAIATPSSQELRSLDEARACRINLPAAVKAQVAAGGRGKAGGIRKASSASELEAAFGAIMGMRFAGEAPSSVLVETWLDIERELYLAVAIDSRVGGFNVLYSPRGGVNIEDGPPPLSYPVGLARNFRAHAFRALLEPVESDAKVRERVISTARRLLDIAQANECMTVEINPLVVARGGSLIAADAKIVLDEAAAFRKTATAAAIAASRDKAEREIRLCEEANLMLVWLDGEIGLISGGAGMTMAAMDAIDGAGAQPACFLDVSGNPTPSGFGLAFDLLDRAPNVKGILVSMFGGGLHTDRVAKTLVELLAKRASAKPVTLRLNGTRSDLATTILREAGRQNHATLETAVADIVKRVAGARS</sequence>
<dbReference type="STRING" id="1505087.AYJ54_44910"/>
<dbReference type="InterPro" id="IPR005809">
    <property type="entry name" value="Succ_CoA_ligase-like_bsu"/>
</dbReference>
<dbReference type="OrthoDB" id="8200653at2"/>
<reference evidence="8 9" key="1">
    <citation type="submission" date="2016-03" db="EMBL/GenBank/DDBJ databases">
        <title>Draft Genome Sequence of the Strain BR 10245 (Bradyrhizobium sp.) isolated from nodules of Centrolobium paraense.</title>
        <authorList>
            <person name="Simoes-Araujo J.L.Sr."/>
            <person name="Barauna A.C."/>
            <person name="Silva K."/>
            <person name="Zilli J.E."/>
        </authorList>
    </citation>
    <scope>NUCLEOTIDE SEQUENCE [LARGE SCALE GENOMIC DNA]</scope>
    <source>
        <strain evidence="8 9">BR 10245</strain>
    </source>
</reference>
<organism evidence="8 9">
    <name type="scientific">Bradyrhizobium centrolobii</name>
    <dbReference type="NCBI Taxonomy" id="1505087"/>
    <lineage>
        <taxon>Bacteria</taxon>
        <taxon>Pseudomonadati</taxon>
        <taxon>Pseudomonadota</taxon>
        <taxon>Alphaproteobacteria</taxon>
        <taxon>Hyphomicrobiales</taxon>
        <taxon>Nitrobacteraceae</taxon>
        <taxon>Bradyrhizobium</taxon>
    </lineage>
</organism>
<dbReference type="GO" id="GO:0006099">
    <property type="term" value="P:tricarboxylic acid cycle"/>
    <property type="evidence" value="ECO:0007669"/>
    <property type="project" value="UniProtKB-KW"/>
</dbReference>
<dbReference type="Pfam" id="PF00549">
    <property type="entry name" value="Ligase_CoA"/>
    <property type="match status" value="1"/>
</dbReference>
<dbReference type="GO" id="GO:0006104">
    <property type="term" value="P:succinyl-CoA metabolic process"/>
    <property type="evidence" value="ECO:0007669"/>
    <property type="project" value="TreeGrafter"/>
</dbReference>
<dbReference type="GO" id="GO:0005524">
    <property type="term" value="F:ATP binding"/>
    <property type="evidence" value="ECO:0007669"/>
    <property type="project" value="UniProtKB-UniRule"/>
</dbReference>
<keyword evidence="5" id="KW-0460">Magnesium</keyword>
<dbReference type="Pfam" id="PF08442">
    <property type="entry name" value="ATP-grasp_2"/>
    <property type="match status" value="1"/>
</dbReference>
<keyword evidence="4 6" id="KW-0547">Nucleotide-binding</keyword>
<evidence type="ECO:0000256" key="4">
    <source>
        <dbReference type="ARBA" id="ARBA00022741"/>
    </source>
</evidence>
<keyword evidence="6" id="KW-0067">ATP-binding</keyword>
<keyword evidence="1" id="KW-0816">Tricarboxylic acid cycle</keyword>
<dbReference type="InterPro" id="IPR005811">
    <property type="entry name" value="SUCC_ACL_C"/>
</dbReference>
<dbReference type="PIRSF" id="PIRSF001554">
    <property type="entry name" value="SucCS_beta"/>
    <property type="match status" value="1"/>
</dbReference>
<dbReference type="PANTHER" id="PTHR11815">
    <property type="entry name" value="SUCCINYL-COA SYNTHETASE BETA CHAIN"/>
    <property type="match status" value="1"/>
</dbReference>
<dbReference type="InterPro" id="IPR013650">
    <property type="entry name" value="ATP-grasp_succ-CoA_synth-type"/>
</dbReference>
<evidence type="ECO:0000313" key="9">
    <source>
        <dbReference type="Proteomes" id="UP000076959"/>
    </source>
</evidence>
<dbReference type="Gene3D" id="3.40.50.261">
    <property type="entry name" value="Succinyl-CoA synthetase domains"/>
    <property type="match status" value="1"/>
</dbReference>
<dbReference type="PROSITE" id="PS50975">
    <property type="entry name" value="ATP_GRASP"/>
    <property type="match status" value="1"/>
</dbReference>
<name>A0A176YYM3_9BRAD</name>
<dbReference type="InterPro" id="IPR016102">
    <property type="entry name" value="Succinyl-CoA_synth-like"/>
</dbReference>
<dbReference type="Proteomes" id="UP000076959">
    <property type="component" value="Unassembled WGS sequence"/>
</dbReference>
<dbReference type="GO" id="GO:0046872">
    <property type="term" value="F:metal ion binding"/>
    <property type="evidence" value="ECO:0007669"/>
    <property type="project" value="UniProtKB-KW"/>
</dbReference>